<dbReference type="EMBL" id="QHCS01000001">
    <property type="protein sequence ID" value="RHX88461.1"/>
    <property type="molecule type" value="Genomic_DNA"/>
</dbReference>
<gene>
    <name evidence="1" type="ORF">DLM78_05845</name>
</gene>
<proteinExistence type="predicted"/>
<sequence>MRICGSSRVLCPLEGFGFCGETTKRRVPTMGRVSNEILRLIVKKKTYEFLLFPRYTGLPLFLSRISFS</sequence>
<organism evidence="1 2">
    <name type="scientific">Leptospira stimsonii</name>
    <dbReference type="NCBI Taxonomy" id="2202203"/>
    <lineage>
        <taxon>Bacteria</taxon>
        <taxon>Pseudomonadati</taxon>
        <taxon>Spirochaetota</taxon>
        <taxon>Spirochaetia</taxon>
        <taxon>Leptospirales</taxon>
        <taxon>Leptospiraceae</taxon>
        <taxon>Leptospira</taxon>
    </lineage>
</organism>
<accession>A0A8B3CT71</accession>
<dbReference type="AlphaFoldDB" id="A0A8B3CT71"/>
<name>A0A8B3CT71_9LEPT</name>
<dbReference type="Proteomes" id="UP000266669">
    <property type="component" value="Unassembled WGS sequence"/>
</dbReference>
<protein>
    <submittedName>
        <fullName evidence="1">Uncharacterized protein</fullName>
    </submittedName>
</protein>
<comment type="caution">
    <text evidence="1">The sequence shown here is derived from an EMBL/GenBank/DDBJ whole genome shotgun (WGS) entry which is preliminary data.</text>
</comment>
<evidence type="ECO:0000313" key="1">
    <source>
        <dbReference type="EMBL" id="RHX88461.1"/>
    </source>
</evidence>
<evidence type="ECO:0000313" key="2">
    <source>
        <dbReference type="Proteomes" id="UP000266669"/>
    </source>
</evidence>
<reference evidence="2" key="1">
    <citation type="submission" date="2018-05" db="EMBL/GenBank/DDBJ databases">
        <title>Leptospira yasudae sp. nov. and Leptospira stimsonii sp. nov., two pathogenic species of the genus Leptospira isolated from environmental sources.</title>
        <authorList>
            <person name="Casanovas-Massana A."/>
            <person name="Hamond C."/>
            <person name="Santos L.A."/>
            <person name="Hacker K.P."/>
            <person name="Balassiano I."/>
            <person name="Medeiros M.A."/>
            <person name="Reis M.G."/>
            <person name="Ko A.I."/>
            <person name="Wunder E.A."/>
        </authorList>
    </citation>
    <scope>NUCLEOTIDE SEQUENCE [LARGE SCALE GENOMIC DNA]</scope>
    <source>
        <strain evidence="2">AMB6-RJ</strain>
    </source>
</reference>